<dbReference type="InterPro" id="IPR016035">
    <property type="entry name" value="Acyl_Trfase/lysoPLipase"/>
</dbReference>
<dbReference type="Gene3D" id="3.40.1090.10">
    <property type="entry name" value="Cytosolic phospholipase A2 catalytic domain"/>
    <property type="match status" value="2"/>
</dbReference>
<evidence type="ECO:0000256" key="2">
    <source>
        <dbReference type="ARBA" id="ARBA00022801"/>
    </source>
</evidence>
<dbReference type="GO" id="GO:0019433">
    <property type="term" value="P:triglyceride catabolic process"/>
    <property type="evidence" value="ECO:0007669"/>
    <property type="project" value="TreeGrafter"/>
</dbReference>
<evidence type="ECO:0000313" key="7">
    <source>
        <dbReference type="EMBL" id="KAI8033439.1"/>
    </source>
</evidence>
<feature type="region of interest" description="Disordered" evidence="5">
    <location>
        <begin position="304"/>
        <end position="398"/>
    </location>
</feature>
<dbReference type="PANTHER" id="PTHR12406:SF41">
    <property type="entry name" value="BRUMMER, ISOFORM B-RELATED"/>
    <property type="match status" value="1"/>
</dbReference>
<dbReference type="GO" id="GO:0016020">
    <property type="term" value="C:membrane"/>
    <property type="evidence" value="ECO:0007669"/>
    <property type="project" value="TreeGrafter"/>
</dbReference>
<dbReference type="SUPFAM" id="SSF52151">
    <property type="entry name" value="FabD/lysophospholipase-like"/>
    <property type="match status" value="1"/>
</dbReference>
<name>A0A9Q0BJ84_9MUSC</name>
<keyword evidence="8" id="KW-1185">Reference proteome</keyword>
<feature type="short sequence motif" description="DGA/G" evidence="4">
    <location>
        <begin position="163"/>
        <end position="165"/>
    </location>
</feature>
<reference evidence="7" key="1">
    <citation type="journal article" date="2023" name="Genome Biol. Evol.">
        <title>Long-read-based Genome Assembly of Drosophila gunungcola Reveals Fewer Chemosensory Genes in Flower-breeding Species.</title>
        <authorList>
            <person name="Negi A."/>
            <person name="Liao B.Y."/>
            <person name="Yeh S.D."/>
        </authorList>
    </citation>
    <scope>NUCLEOTIDE SEQUENCE</scope>
    <source>
        <strain evidence="7">Sukarami</strain>
    </source>
</reference>
<dbReference type="EC" id="3.1.1.3" evidence="1"/>
<evidence type="ECO:0000256" key="1">
    <source>
        <dbReference type="ARBA" id="ARBA00013279"/>
    </source>
</evidence>
<feature type="active site" description="Nucleophile" evidence="4">
    <location>
        <position position="44"/>
    </location>
</feature>
<dbReference type="GO" id="GO:0055088">
    <property type="term" value="P:lipid homeostasis"/>
    <property type="evidence" value="ECO:0007669"/>
    <property type="project" value="TreeGrafter"/>
</dbReference>
<feature type="region of interest" description="Disordered" evidence="5">
    <location>
        <begin position="487"/>
        <end position="506"/>
    </location>
</feature>
<keyword evidence="3 4" id="KW-0443">Lipid metabolism</keyword>
<dbReference type="PANTHER" id="PTHR12406">
    <property type="entry name" value="CALCIUM-INDEPENDENT PHOSPHOLIPASE A2 IPLA2 -RELATED"/>
    <property type="match status" value="1"/>
</dbReference>
<protein>
    <recommendedName>
        <fullName evidence="1">triacylglycerol lipase</fullName>
        <ecNumber evidence="1">3.1.1.3</ecNumber>
    </recommendedName>
</protein>
<evidence type="ECO:0000313" key="8">
    <source>
        <dbReference type="Proteomes" id="UP001059596"/>
    </source>
</evidence>
<dbReference type="PROSITE" id="PS51635">
    <property type="entry name" value="PNPLA"/>
    <property type="match status" value="1"/>
</dbReference>
<dbReference type="EMBL" id="JAMKOV010000137">
    <property type="protein sequence ID" value="KAI8033439.1"/>
    <property type="molecule type" value="Genomic_DNA"/>
</dbReference>
<organism evidence="7 8">
    <name type="scientific">Drosophila gunungcola</name>
    <name type="common">fruit fly</name>
    <dbReference type="NCBI Taxonomy" id="103775"/>
    <lineage>
        <taxon>Eukaryota</taxon>
        <taxon>Metazoa</taxon>
        <taxon>Ecdysozoa</taxon>
        <taxon>Arthropoda</taxon>
        <taxon>Hexapoda</taxon>
        <taxon>Insecta</taxon>
        <taxon>Pterygota</taxon>
        <taxon>Neoptera</taxon>
        <taxon>Endopterygota</taxon>
        <taxon>Diptera</taxon>
        <taxon>Brachycera</taxon>
        <taxon>Muscomorpha</taxon>
        <taxon>Ephydroidea</taxon>
        <taxon>Drosophilidae</taxon>
        <taxon>Drosophila</taxon>
        <taxon>Sophophora</taxon>
    </lineage>
</organism>
<evidence type="ECO:0000256" key="3">
    <source>
        <dbReference type="ARBA" id="ARBA00023098"/>
    </source>
</evidence>
<evidence type="ECO:0000259" key="6">
    <source>
        <dbReference type="PROSITE" id="PS51635"/>
    </source>
</evidence>
<sequence length="506" mass="58290">MKIRTRRSLSFAGCGFLGIYHVGVAVCLRQHAPQLLLERIGGASAGALAACCLICDLPLECMAGDFLRVVQETRRHSLGAFSPWFNLPECLLEGMHRRLPEDAHRRASGRLHISLTRVSDRRNVVMSEFSSRQELLQALMCSCFIPGLSGLVPPQVRGVRYMDGAFSDNLPWLDEHTVTVSPFCGESDICPRDQNTHLLQLNINWANTCIRLSRRNLRRIVRILLPGRADFMANFCQQGYDDAMHFLRRNSLFKHGFQVQEKSMISWIHEQEEKEKEIWENKRNFEAEQRLLRLKAIKEKDQKLQDQQEKRLQNEINQVENNRKNRKSKRQRQNHQKSKKNQREKTKYEKYPEKEARNLDNSSTKKNHDHLEGTQDNHLERRRNPLPHEEPTHRDHYTSSLMSSTWSLLRRVMIAPPLARHMVQMIARRLSRSLTLCEQPHFDLALMQAPCSSSYSTFSSSSTCCPSSTPLGDSDNDKVKAKRVCEASQVETGDQVAEEEGQTGVH</sequence>
<dbReference type="GO" id="GO:0005811">
    <property type="term" value="C:lipid droplet"/>
    <property type="evidence" value="ECO:0007669"/>
    <property type="project" value="TreeGrafter"/>
</dbReference>
<keyword evidence="4" id="KW-0442">Lipid degradation</keyword>
<dbReference type="Pfam" id="PF01734">
    <property type="entry name" value="Patatin"/>
    <property type="match status" value="1"/>
</dbReference>
<feature type="compositionally biased region" description="Basic and acidic residues" evidence="5">
    <location>
        <begin position="341"/>
        <end position="358"/>
    </location>
</feature>
<dbReference type="GO" id="GO:0004806">
    <property type="term" value="F:triacylglycerol lipase activity"/>
    <property type="evidence" value="ECO:0007669"/>
    <property type="project" value="UniProtKB-EC"/>
</dbReference>
<dbReference type="FunFam" id="3.40.1090.10:FF:000003">
    <property type="entry name" value="Patatin-like phospholipase domain-containing protein 2"/>
    <property type="match status" value="1"/>
</dbReference>
<dbReference type="FunFam" id="3.40.1090.10:FF:000017">
    <property type="entry name" value="Patatin-like phospholipase domain-containing protein 2"/>
    <property type="match status" value="1"/>
</dbReference>
<evidence type="ECO:0000256" key="5">
    <source>
        <dbReference type="SAM" id="MobiDB-lite"/>
    </source>
</evidence>
<feature type="compositionally biased region" description="Basic and acidic residues" evidence="5">
    <location>
        <begin position="304"/>
        <end position="313"/>
    </location>
</feature>
<feature type="short sequence motif" description="GXGXXG" evidence="4">
    <location>
        <begin position="13"/>
        <end position="18"/>
    </location>
</feature>
<feature type="short sequence motif" description="GXSXG" evidence="4">
    <location>
        <begin position="42"/>
        <end position="46"/>
    </location>
</feature>
<dbReference type="InterPro" id="IPR002641">
    <property type="entry name" value="PNPLA_dom"/>
</dbReference>
<feature type="active site" description="Proton acceptor" evidence="4">
    <location>
        <position position="163"/>
    </location>
</feature>
<comment type="caution">
    <text evidence="7">The sequence shown here is derived from an EMBL/GenBank/DDBJ whole genome shotgun (WGS) entry which is preliminary data.</text>
</comment>
<feature type="compositionally biased region" description="Basic residues" evidence="5">
    <location>
        <begin position="324"/>
        <end position="340"/>
    </location>
</feature>
<gene>
    <name evidence="7" type="ORF">M5D96_013802</name>
</gene>
<dbReference type="OrthoDB" id="197155at2759"/>
<dbReference type="InterPro" id="IPR033562">
    <property type="entry name" value="PLPL"/>
</dbReference>
<dbReference type="AlphaFoldDB" id="A0A9Q0BJ84"/>
<feature type="compositionally biased region" description="Acidic residues" evidence="5">
    <location>
        <begin position="496"/>
        <end position="506"/>
    </location>
</feature>
<feature type="domain" description="PNPLA" evidence="6">
    <location>
        <begin position="9"/>
        <end position="176"/>
    </location>
</feature>
<accession>A0A9Q0BJ84</accession>
<feature type="compositionally biased region" description="Basic and acidic residues" evidence="5">
    <location>
        <begin position="369"/>
        <end position="397"/>
    </location>
</feature>
<dbReference type="CDD" id="cd07218">
    <property type="entry name" value="Pat_iPLA2"/>
    <property type="match status" value="1"/>
</dbReference>
<keyword evidence="2 4" id="KW-0378">Hydrolase</keyword>
<dbReference type="GO" id="GO:0005737">
    <property type="term" value="C:cytoplasm"/>
    <property type="evidence" value="ECO:0007669"/>
    <property type="project" value="TreeGrafter"/>
</dbReference>
<dbReference type="Proteomes" id="UP001059596">
    <property type="component" value="Unassembled WGS sequence"/>
</dbReference>
<evidence type="ECO:0000256" key="4">
    <source>
        <dbReference type="PROSITE-ProRule" id="PRU01161"/>
    </source>
</evidence>
<proteinExistence type="predicted"/>